<proteinExistence type="predicted"/>
<keyword evidence="3" id="KW-1185">Reference proteome</keyword>
<keyword evidence="1" id="KW-1133">Transmembrane helix</keyword>
<organism evidence="2 3">
    <name type="scientific">Chryseosolibacter histidini</name>
    <dbReference type="NCBI Taxonomy" id="2782349"/>
    <lineage>
        <taxon>Bacteria</taxon>
        <taxon>Pseudomonadati</taxon>
        <taxon>Bacteroidota</taxon>
        <taxon>Cytophagia</taxon>
        <taxon>Cytophagales</taxon>
        <taxon>Chryseotaleaceae</taxon>
        <taxon>Chryseosolibacter</taxon>
    </lineage>
</organism>
<comment type="caution">
    <text evidence="2">The sequence shown here is derived from an EMBL/GenBank/DDBJ whole genome shotgun (WGS) entry which is preliminary data.</text>
</comment>
<evidence type="ECO:0000313" key="2">
    <source>
        <dbReference type="EMBL" id="MBT1695917.1"/>
    </source>
</evidence>
<name>A0AAP2GMY2_9BACT</name>
<dbReference type="AlphaFoldDB" id="A0AAP2GMY2"/>
<protein>
    <submittedName>
        <fullName evidence="2">Uncharacterized protein</fullName>
    </submittedName>
</protein>
<keyword evidence="1" id="KW-0812">Transmembrane</keyword>
<dbReference type="Proteomes" id="UP001319200">
    <property type="component" value="Unassembled WGS sequence"/>
</dbReference>
<dbReference type="RefSeq" id="WP_254160711.1">
    <property type="nucleotide sequence ID" value="NZ_JAHESF010000002.1"/>
</dbReference>
<keyword evidence="1" id="KW-0472">Membrane</keyword>
<feature type="transmembrane region" description="Helical" evidence="1">
    <location>
        <begin position="6"/>
        <end position="25"/>
    </location>
</feature>
<feature type="transmembrane region" description="Helical" evidence="1">
    <location>
        <begin position="81"/>
        <end position="101"/>
    </location>
</feature>
<feature type="transmembrane region" description="Helical" evidence="1">
    <location>
        <begin position="107"/>
        <end position="133"/>
    </location>
</feature>
<gene>
    <name evidence="2" type="ORF">KK083_03450</name>
</gene>
<reference evidence="2 3" key="1">
    <citation type="submission" date="2021-05" db="EMBL/GenBank/DDBJ databases">
        <title>A Polyphasic approach of four new species of the genus Ohtaekwangia: Ohtaekwangia histidinii sp. nov., Ohtaekwangia cretensis sp. nov., Ohtaekwangia indiensis sp. nov., Ohtaekwangia reichenbachii sp. nov. from diverse environment.</title>
        <authorList>
            <person name="Octaviana S."/>
        </authorList>
    </citation>
    <scope>NUCLEOTIDE SEQUENCE [LARGE SCALE GENOMIC DNA]</scope>
    <source>
        <strain evidence="2 3">PWU4</strain>
    </source>
</reference>
<dbReference type="EMBL" id="JAHESF010000002">
    <property type="protein sequence ID" value="MBT1695917.1"/>
    <property type="molecule type" value="Genomic_DNA"/>
</dbReference>
<evidence type="ECO:0000256" key="1">
    <source>
        <dbReference type="SAM" id="Phobius"/>
    </source>
</evidence>
<evidence type="ECO:0000313" key="3">
    <source>
        <dbReference type="Proteomes" id="UP001319200"/>
    </source>
</evidence>
<sequence>MKRTYWIFVIIVIAIVIGIGIGIYLSEERAVNTPTQEPVEGKLAWIKTRIKGLETRIKSEIAALKLTNEMEAALNRKVDRLCLGIGTLFLLILIGITALFYCNGLDLLTAILSTAGLASLFFPLASVVFWRTVDFDFIVTRTRGKVKSWLNEKYGHNPDAMIELSASIAKNSEELDKLVIPSIQ</sequence>
<accession>A0AAP2GMY2</accession>